<comment type="caution">
    <text evidence="13">The sequence shown here is derived from an EMBL/GenBank/DDBJ whole genome shotgun (WGS) entry which is preliminary data.</text>
</comment>
<dbReference type="GO" id="GO:0046872">
    <property type="term" value="F:metal ion binding"/>
    <property type="evidence" value="ECO:0007669"/>
    <property type="project" value="UniProtKB-KW"/>
</dbReference>
<keyword evidence="9 10" id="KW-0413">Isomerase</keyword>
<evidence type="ECO:0000256" key="2">
    <source>
        <dbReference type="ARBA" id="ARBA00010708"/>
    </source>
</evidence>
<dbReference type="GO" id="GO:0006261">
    <property type="term" value="P:DNA-templated DNA replication"/>
    <property type="evidence" value="ECO:0007669"/>
    <property type="project" value="UniProtKB-UniRule"/>
</dbReference>
<dbReference type="InterPro" id="IPR020568">
    <property type="entry name" value="Ribosomal_Su5_D2-typ_SF"/>
</dbReference>
<dbReference type="InterPro" id="IPR006171">
    <property type="entry name" value="TOPRIM_dom"/>
</dbReference>
<keyword evidence="14" id="KW-1185">Reference proteome</keyword>
<keyword evidence="5 10" id="KW-0067">ATP-binding</keyword>
<dbReference type="Gene3D" id="3.40.50.670">
    <property type="match status" value="1"/>
</dbReference>
<keyword evidence="10" id="KW-0963">Cytoplasm</keyword>
<organism evidence="13 14">
    <name type="scientific">Streptomyces palmae</name>
    <dbReference type="NCBI Taxonomy" id="1701085"/>
    <lineage>
        <taxon>Bacteria</taxon>
        <taxon>Bacillati</taxon>
        <taxon>Actinomycetota</taxon>
        <taxon>Actinomycetes</taxon>
        <taxon>Kitasatosporales</taxon>
        <taxon>Streptomycetaceae</taxon>
        <taxon>Streptomyces</taxon>
    </lineage>
</organism>
<dbReference type="CDD" id="cd00822">
    <property type="entry name" value="TopoII_Trans_DNA_gyrase"/>
    <property type="match status" value="1"/>
</dbReference>
<dbReference type="PRINTS" id="PR00418">
    <property type="entry name" value="TPI2FAMILY"/>
</dbReference>
<dbReference type="PROSITE" id="PS00177">
    <property type="entry name" value="TOPOISOMERASE_II"/>
    <property type="match status" value="1"/>
</dbReference>
<evidence type="ECO:0000256" key="9">
    <source>
        <dbReference type="ARBA" id="ARBA00023235"/>
    </source>
</evidence>
<dbReference type="SUPFAM" id="SSF55874">
    <property type="entry name" value="ATPase domain of HSP90 chaperone/DNA topoisomerase II/histidine kinase"/>
    <property type="match status" value="1"/>
</dbReference>
<dbReference type="FunFam" id="3.30.565.10:FF:000002">
    <property type="entry name" value="DNA gyrase subunit B"/>
    <property type="match status" value="1"/>
</dbReference>
<dbReference type="HAMAP" id="MF_01898">
    <property type="entry name" value="GyrB"/>
    <property type="match status" value="1"/>
</dbReference>
<dbReference type="InterPro" id="IPR013506">
    <property type="entry name" value="Topo_IIA_bsu_dom2"/>
</dbReference>
<dbReference type="EC" id="5.6.2.2" evidence="10"/>
<accession>A0A4Z0HCG8</accession>
<dbReference type="InterPro" id="IPR002288">
    <property type="entry name" value="DNA_gyrase_B_C"/>
</dbReference>
<feature type="binding site" evidence="10">
    <location>
        <position position="536"/>
    </location>
    <ligand>
        <name>Mg(2+)</name>
        <dbReference type="ChEBI" id="CHEBI:18420"/>
        <label>2</label>
    </ligand>
</feature>
<name>A0A4Z0HCG8_9ACTN</name>
<dbReference type="SMART" id="SM00433">
    <property type="entry name" value="TOP2c"/>
    <property type="match status" value="1"/>
</dbReference>
<feature type="site" description="Interaction with DNA" evidence="10">
    <location>
        <position position="486"/>
    </location>
</feature>
<dbReference type="InterPro" id="IPR011557">
    <property type="entry name" value="GyrB"/>
</dbReference>
<evidence type="ECO:0000256" key="11">
    <source>
        <dbReference type="SAM" id="MobiDB-lite"/>
    </source>
</evidence>
<dbReference type="NCBIfam" id="NF011501">
    <property type="entry name" value="PRK14939.1"/>
    <property type="match status" value="1"/>
</dbReference>
<dbReference type="InterPro" id="IPR013760">
    <property type="entry name" value="Topo_IIA-like_dom_sf"/>
</dbReference>
<dbReference type="CDD" id="cd03366">
    <property type="entry name" value="TOPRIM_TopoIIA_GyrB"/>
    <property type="match status" value="1"/>
</dbReference>
<dbReference type="Gene3D" id="3.30.565.10">
    <property type="entry name" value="Histidine kinase-like ATPase, C-terminal domain"/>
    <property type="match status" value="1"/>
</dbReference>
<dbReference type="SUPFAM" id="SSF56719">
    <property type="entry name" value="Type II DNA topoisomerase"/>
    <property type="match status" value="1"/>
</dbReference>
<keyword evidence="4 10" id="KW-0547">Nucleotide-binding</keyword>
<dbReference type="PROSITE" id="PS50880">
    <property type="entry name" value="TOPRIM"/>
    <property type="match status" value="1"/>
</dbReference>
<evidence type="ECO:0000256" key="10">
    <source>
        <dbReference type="HAMAP-Rule" id="MF_01898"/>
    </source>
</evidence>
<dbReference type="Pfam" id="PF00204">
    <property type="entry name" value="DNA_gyraseB"/>
    <property type="match status" value="1"/>
</dbReference>
<dbReference type="InterPro" id="IPR014721">
    <property type="entry name" value="Ribsml_uS5_D2-typ_fold_subgr"/>
</dbReference>
<sequence length="676" mass="74851">MLCQKGRFVADSGNLNENIPSDDDTAAPTPPSYDASSITVLEGLDAVRKRPGMYIGSTGERGLHHLVQEVVDNSVDEAMAGHADSIEVTILADGGVRVVDNGRGIPVGIHPVEQKPAVEVVLTVLHAGGKFGGGGYAVSGGLHGVGVSVVNALSTRLSVEIKTDGYRWTQDYKMGVPTAPLARHEAVQDSGTTVTFWADPDIFETTEYSFETLSRRFQEMAFLNKGLAISLTDEREAHVDEEGKPLSVRYYYEGGIVDFVQYLNSRKGELVHPTVIGFEAEDKERMLSVEVAMQWNTQYSEGVYSFANTIHTHEGGTHEEGFRAALTTLINQYARDKKLLREKDDNLTGEDIREGLTAIISVKLGEPQFEGQTKTKLGNTEAKTFVQKVVREHLTDWLDRNPNEAADIIRKSIQAATARVAARKARDLTRRKGLLETASLPGKLSDCQSNDPAKCEIFIVEGDSAGGSAKSGRNPLYQAILPIRGKILNVEKARVDKILQNNEVQALISAFGTGVHEDFDISKLRYHKIILMADADVDGQHINTLLLTFLFRFMRPLVESGHVFLSRPPLYKIKWGRDDFEYAYSDRERDVLIQAGREAGKRVRDDSVQRFKGLGEMNAEELRVTTMDVEHRVLGQVTLDDAAQADDLFSVLMGEDVEARRSFIQRNAKDVRFLDI</sequence>
<feature type="binding site" evidence="10">
    <location>
        <position position="461"/>
    </location>
    <ligand>
        <name>Mg(2+)</name>
        <dbReference type="ChEBI" id="CHEBI:18420"/>
        <label>1</label>
        <note>catalytic</note>
    </ligand>
</feature>
<evidence type="ECO:0000313" key="13">
    <source>
        <dbReference type="EMBL" id="TGB17466.1"/>
    </source>
</evidence>
<evidence type="ECO:0000256" key="5">
    <source>
        <dbReference type="ARBA" id="ARBA00022840"/>
    </source>
</evidence>
<dbReference type="GO" id="GO:0034335">
    <property type="term" value="F:DNA negative supercoiling activity"/>
    <property type="evidence" value="ECO:0007669"/>
    <property type="project" value="UniProtKB-ARBA"/>
</dbReference>
<comment type="catalytic activity">
    <reaction evidence="1 10">
        <text>ATP-dependent breakage, passage and rejoining of double-stranded DNA.</text>
        <dbReference type="EC" id="5.6.2.2"/>
    </reaction>
</comment>
<dbReference type="PANTHER" id="PTHR45866:SF1">
    <property type="entry name" value="DNA GYRASE SUBUNIT B, MITOCHONDRIAL"/>
    <property type="match status" value="1"/>
</dbReference>
<proteinExistence type="inferred from homology"/>
<evidence type="ECO:0000256" key="6">
    <source>
        <dbReference type="ARBA" id="ARBA00022842"/>
    </source>
</evidence>
<dbReference type="GO" id="GO:0006265">
    <property type="term" value="P:DNA topological change"/>
    <property type="evidence" value="ECO:0007669"/>
    <property type="project" value="UniProtKB-UniRule"/>
</dbReference>
<dbReference type="Proteomes" id="UP000297948">
    <property type="component" value="Unassembled WGS sequence"/>
</dbReference>
<dbReference type="GO" id="GO:0005737">
    <property type="term" value="C:cytoplasm"/>
    <property type="evidence" value="ECO:0007669"/>
    <property type="project" value="UniProtKB-SubCell"/>
</dbReference>
<dbReference type="FunFam" id="3.40.50.670:FF:000002">
    <property type="entry name" value="DNA gyrase subunit B"/>
    <property type="match status" value="1"/>
</dbReference>
<dbReference type="GO" id="GO:0005694">
    <property type="term" value="C:chromosome"/>
    <property type="evidence" value="ECO:0007669"/>
    <property type="project" value="InterPro"/>
</dbReference>
<dbReference type="InterPro" id="IPR000565">
    <property type="entry name" value="Topo_IIA_B"/>
</dbReference>
<dbReference type="NCBIfam" id="TIGR01059">
    <property type="entry name" value="gyrB"/>
    <property type="match status" value="1"/>
</dbReference>
<comment type="miscellaneous">
    <text evidence="10">Few gyrases are as efficient as E.coli at forming negative supercoils. Not all organisms have 2 type II topoisomerases; in organisms with a single type II topoisomerase this enzyme also has to decatenate newly replicated chromosomes.</text>
</comment>
<comment type="function">
    <text evidence="10">A type II topoisomerase that negatively supercoils closed circular double-stranded (ds) DNA in an ATP-dependent manner to modulate DNA topology and maintain chromosomes in an underwound state. Negative supercoiling favors strand separation, and DNA replication, transcription, recombination and repair, all of which involve strand separation. Also able to catalyze the interconversion of other topological isomers of dsDNA rings, including catenanes and knotted rings. Type II topoisomerases break and join 2 DNA strands simultaneously in an ATP-dependent manner.</text>
</comment>
<dbReference type="InterPro" id="IPR003594">
    <property type="entry name" value="HATPase_dom"/>
</dbReference>
<dbReference type="Pfam" id="PF02518">
    <property type="entry name" value="HATPase_c"/>
    <property type="match status" value="1"/>
</dbReference>
<protein>
    <recommendedName>
        <fullName evidence="10">DNA gyrase subunit B</fullName>
        <ecNumber evidence="10">5.6.2.2</ecNumber>
    </recommendedName>
</protein>
<dbReference type="InterPro" id="IPR036890">
    <property type="entry name" value="HATPase_C_sf"/>
</dbReference>
<comment type="subcellular location">
    <subcellularLocation>
        <location evidence="10">Cytoplasm</location>
    </subcellularLocation>
</comment>
<feature type="binding site" evidence="10">
    <location>
        <position position="534"/>
    </location>
    <ligand>
        <name>Mg(2+)</name>
        <dbReference type="ChEBI" id="CHEBI:18420"/>
        <label>2</label>
    </ligand>
</feature>
<dbReference type="InterPro" id="IPR001241">
    <property type="entry name" value="Topo_IIA"/>
</dbReference>
<keyword evidence="6 10" id="KW-0460">Magnesium</keyword>
<dbReference type="GO" id="GO:0003677">
    <property type="term" value="F:DNA binding"/>
    <property type="evidence" value="ECO:0007669"/>
    <property type="project" value="UniProtKB-KW"/>
</dbReference>
<reference evidence="13 14" key="1">
    <citation type="submission" date="2019-03" db="EMBL/GenBank/DDBJ databases">
        <authorList>
            <person name="Gonzalez-Pimentel J.L."/>
        </authorList>
    </citation>
    <scope>NUCLEOTIDE SEQUENCE [LARGE SCALE GENOMIC DNA]</scope>
    <source>
        <strain evidence="13 14">JCM 31289</strain>
    </source>
</reference>
<feature type="binding site" evidence="10">
    <location>
        <position position="534"/>
    </location>
    <ligand>
        <name>Mg(2+)</name>
        <dbReference type="ChEBI" id="CHEBI:18420"/>
        <label>1</label>
        <note>catalytic</note>
    </ligand>
</feature>
<keyword evidence="3 10" id="KW-0479">Metal-binding</keyword>
<dbReference type="SMART" id="SM00387">
    <property type="entry name" value="HATPase_c"/>
    <property type="match status" value="1"/>
</dbReference>
<dbReference type="FunFam" id="3.30.230.10:FF:000005">
    <property type="entry name" value="DNA gyrase subunit B"/>
    <property type="match status" value="1"/>
</dbReference>
<comment type="similarity">
    <text evidence="2 10">Belongs to the type II topoisomerase GyrB family.</text>
</comment>
<feature type="site" description="Interaction with DNA" evidence="10">
    <location>
        <position position="489"/>
    </location>
</feature>
<dbReference type="InterPro" id="IPR034160">
    <property type="entry name" value="TOPRIM_GyrB"/>
</dbReference>
<keyword evidence="7 10" id="KW-0799">Topoisomerase</keyword>
<dbReference type="InterPro" id="IPR013759">
    <property type="entry name" value="Topo_IIA_B_C"/>
</dbReference>
<comment type="cofactor">
    <cofactor evidence="10">
        <name>Mg(2+)</name>
        <dbReference type="ChEBI" id="CHEBI:18420"/>
    </cofactor>
    <cofactor evidence="10">
        <name>Mn(2+)</name>
        <dbReference type="ChEBI" id="CHEBI:29035"/>
    </cofactor>
    <cofactor evidence="10">
        <name>Ca(2+)</name>
        <dbReference type="ChEBI" id="CHEBI:29108"/>
    </cofactor>
    <text evidence="10">Binds two Mg(2+) per subunit. The magnesium ions form salt bridges with both the protein and the DNA. Can also accept other divalent metal cations, such as Mn(2+) or Ca(2+).</text>
</comment>
<dbReference type="EMBL" id="SRID01000016">
    <property type="protein sequence ID" value="TGB17466.1"/>
    <property type="molecule type" value="Genomic_DNA"/>
</dbReference>
<evidence type="ECO:0000259" key="12">
    <source>
        <dbReference type="PROSITE" id="PS50880"/>
    </source>
</evidence>
<dbReference type="OrthoDB" id="9802808at2"/>
<dbReference type="Pfam" id="PF00986">
    <property type="entry name" value="DNA_gyraseB_C"/>
    <property type="match status" value="1"/>
</dbReference>
<dbReference type="Pfam" id="PF01751">
    <property type="entry name" value="Toprim"/>
    <property type="match status" value="1"/>
</dbReference>
<keyword evidence="8" id="KW-0238">DNA-binding</keyword>
<dbReference type="NCBIfam" id="NF004189">
    <property type="entry name" value="PRK05644.1"/>
    <property type="match status" value="1"/>
</dbReference>
<dbReference type="InterPro" id="IPR018522">
    <property type="entry name" value="TopoIIA_CS"/>
</dbReference>
<evidence type="ECO:0000313" key="14">
    <source>
        <dbReference type="Proteomes" id="UP000297948"/>
    </source>
</evidence>
<dbReference type="PANTHER" id="PTHR45866">
    <property type="entry name" value="DNA GYRASE/TOPOISOMERASE SUBUNIT B"/>
    <property type="match status" value="1"/>
</dbReference>
<dbReference type="Gene3D" id="3.30.230.10">
    <property type="match status" value="1"/>
</dbReference>
<dbReference type="SUPFAM" id="SSF54211">
    <property type="entry name" value="Ribosomal protein S5 domain 2-like"/>
    <property type="match status" value="1"/>
</dbReference>
<evidence type="ECO:0000256" key="4">
    <source>
        <dbReference type="ARBA" id="ARBA00022741"/>
    </source>
</evidence>
<feature type="region of interest" description="Disordered" evidence="11">
    <location>
        <begin position="13"/>
        <end position="34"/>
    </location>
</feature>
<evidence type="ECO:0000256" key="8">
    <source>
        <dbReference type="ARBA" id="ARBA00023125"/>
    </source>
</evidence>
<evidence type="ECO:0000256" key="3">
    <source>
        <dbReference type="ARBA" id="ARBA00022723"/>
    </source>
</evidence>
<feature type="domain" description="Toprim" evidence="12">
    <location>
        <begin position="455"/>
        <end position="569"/>
    </location>
</feature>
<dbReference type="AlphaFoldDB" id="A0A4Z0HCG8"/>
<dbReference type="PRINTS" id="PR01159">
    <property type="entry name" value="DNAGYRASEB"/>
</dbReference>
<evidence type="ECO:0000256" key="1">
    <source>
        <dbReference type="ARBA" id="ARBA00000185"/>
    </source>
</evidence>
<dbReference type="GO" id="GO:0005524">
    <property type="term" value="F:ATP binding"/>
    <property type="evidence" value="ECO:0007669"/>
    <property type="project" value="UniProtKB-UniRule"/>
</dbReference>
<dbReference type="RefSeq" id="WP_135337388.1">
    <property type="nucleotide sequence ID" value="NZ_JBHLTX010000053.1"/>
</dbReference>
<comment type="subunit">
    <text evidence="10">Heterotetramer, composed of two GyrA and two GyrB chains. In the heterotetramer, GyrA contains the active site tyrosine that forms a transient covalent intermediate with DNA, while GyrB binds cofactors and catalyzes ATP hydrolysis.</text>
</comment>
<dbReference type="CDD" id="cd16928">
    <property type="entry name" value="HATPase_GyrB-like"/>
    <property type="match status" value="1"/>
</dbReference>
<gene>
    <name evidence="10 13" type="primary">gyrB</name>
    <name evidence="13" type="ORF">E4099_03360</name>
</gene>
<evidence type="ECO:0000256" key="7">
    <source>
        <dbReference type="ARBA" id="ARBA00023029"/>
    </source>
</evidence>